<dbReference type="EMBL" id="BAABRN010000006">
    <property type="protein sequence ID" value="GAA5501115.1"/>
    <property type="molecule type" value="Genomic_DNA"/>
</dbReference>
<reference evidence="1 2" key="1">
    <citation type="submission" date="2024-02" db="EMBL/GenBank/DDBJ databases">
        <title>Deinococcus xinjiangensis NBRC 107630.</title>
        <authorList>
            <person name="Ichikawa N."/>
            <person name="Katano-Makiyama Y."/>
            <person name="Hidaka K."/>
        </authorList>
    </citation>
    <scope>NUCLEOTIDE SEQUENCE [LARGE SCALE GENOMIC DNA]</scope>
    <source>
        <strain evidence="1 2">NBRC 107630</strain>
    </source>
</reference>
<proteinExistence type="predicted"/>
<dbReference type="Proteomes" id="UP001458946">
    <property type="component" value="Unassembled WGS sequence"/>
</dbReference>
<keyword evidence="2" id="KW-1185">Reference proteome</keyword>
<evidence type="ECO:0000313" key="1">
    <source>
        <dbReference type="EMBL" id="GAA5501115.1"/>
    </source>
</evidence>
<dbReference type="RefSeq" id="WP_353541089.1">
    <property type="nucleotide sequence ID" value="NZ_BAABRN010000006.1"/>
</dbReference>
<organism evidence="1 2">
    <name type="scientific">Deinococcus xinjiangensis</name>
    <dbReference type="NCBI Taxonomy" id="457454"/>
    <lineage>
        <taxon>Bacteria</taxon>
        <taxon>Thermotogati</taxon>
        <taxon>Deinococcota</taxon>
        <taxon>Deinococci</taxon>
        <taxon>Deinococcales</taxon>
        <taxon>Deinococcaceae</taxon>
        <taxon>Deinococcus</taxon>
    </lineage>
</organism>
<accession>A0ABP9V9B4</accession>
<protein>
    <submittedName>
        <fullName evidence="1">Uncharacterized protein</fullName>
    </submittedName>
</protein>
<gene>
    <name evidence="1" type="ORF">Dxin01_00846</name>
</gene>
<comment type="caution">
    <text evidence="1">The sequence shown here is derived from an EMBL/GenBank/DDBJ whole genome shotgun (WGS) entry which is preliminary data.</text>
</comment>
<name>A0ABP9V9B4_9DEIO</name>
<sequence>MTLMAKLQTAAAQQDTHTILNRTEWAFNDILKVQRYLRHHRLPTGRKVIAPAKIKGIQNSPQAPLSGVRIR</sequence>
<evidence type="ECO:0000313" key="2">
    <source>
        <dbReference type="Proteomes" id="UP001458946"/>
    </source>
</evidence>